<evidence type="ECO:0000313" key="3">
    <source>
        <dbReference type="Proteomes" id="UP000515856"/>
    </source>
</evidence>
<dbReference type="CDD" id="cd00093">
    <property type="entry name" value="HTH_XRE"/>
    <property type="match status" value="1"/>
</dbReference>
<dbReference type="GO" id="GO:0003677">
    <property type="term" value="F:DNA binding"/>
    <property type="evidence" value="ECO:0007669"/>
    <property type="project" value="InterPro"/>
</dbReference>
<dbReference type="Gene3D" id="1.10.260.40">
    <property type="entry name" value="lambda repressor-like DNA-binding domains"/>
    <property type="match status" value="1"/>
</dbReference>
<keyword evidence="3" id="KW-1185">Reference proteome</keyword>
<dbReference type="EMBL" id="CP060636">
    <property type="protein sequence ID" value="QNM13819.1"/>
    <property type="molecule type" value="Genomic_DNA"/>
</dbReference>
<dbReference type="SUPFAM" id="SSF47413">
    <property type="entry name" value="lambda repressor-like DNA-binding domains"/>
    <property type="match status" value="1"/>
</dbReference>
<dbReference type="AlphaFoldDB" id="A0A7G9GSN7"/>
<dbReference type="RefSeq" id="WP_117451294.1">
    <property type="nucleotide sequence ID" value="NZ_CP060636.1"/>
</dbReference>
<dbReference type="SUPFAM" id="SSF48452">
    <property type="entry name" value="TPR-like"/>
    <property type="match status" value="1"/>
</dbReference>
<dbReference type="InterPro" id="IPR019734">
    <property type="entry name" value="TPR_rpt"/>
</dbReference>
<sequence length="403" mass="47881">MKPSTITGFLIRYHRLKQNISQEGLCKGICVVSYLSKIEQGVVCASDEIIHQLFHALKLTYHDEADFLAQAKQTLYDYFEKHFMQEENIQEAKDIQKHREELLCSPLCVETLLACAFMKFIVHHFDSTAIEKEQQELTVFEPMMSDEQHFLYHYVCSIHPDFETRLMHLKKAGNYISCSPQRYMLGYRYYEKGFHDEALEYMNQAYSLACEEGNVHVMMDAVLIIGNCYCNNYNEKLMCHYYRIADRIARSLKKQDIHYTIQYNLGSTYLQWKQYDKAKAYLLASLHNEIFDQILTYQKLALVSFELNEHMEMKHYLEQADQLIDKEPSLSDMNDFVHCYCSNNIQEEHYLKLLEKLSSDTSFPYGFQKFYALYLFEAYMKRRRYKDALALSVKFRFDFPDKC</sequence>
<feature type="domain" description="HTH cro/C1-type" evidence="1">
    <location>
        <begin position="11"/>
        <end position="68"/>
    </location>
</feature>
<accession>A0A7G9GSN7</accession>
<dbReference type="Proteomes" id="UP000515856">
    <property type="component" value="Chromosome"/>
</dbReference>
<dbReference type="PROSITE" id="PS50943">
    <property type="entry name" value="HTH_CROC1"/>
    <property type="match status" value="1"/>
</dbReference>
<organism evidence="2 3">
    <name type="scientific">[Eubacterium] hominis</name>
    <dbReference type="NCBI Taxonomy" id="2764325"/>
    <lineage>
        <taxon>Bacteria</taxon>
        <taxon>Bacillati</taxon>
        <taxon>Bacillota</taxon>
        <taxon>Erysipelotrichia</taxon>
        <taxon>Erysipelotrichales</taxon>
        <taxon>Erysipelotrichaceae</taxon>
        <taxon>Amedibacillus</taxon>
    </lineage>
</organism>
<proteinExistence type="predicted"/>
<reference evidence="2 3" key="1">
    <citation type="submission" date="2020-08" db="EMBL/GenBank/DDBJ databases">
        <authorList>
            <person name="Liu C."/>
            <person name="Sun Q."/>
        </authorList>
    </citation>
    <scope>NUCLEOTIDE SEQUENCE [LARGE SCALE GENOMIC DNA]</scope>
    <source>
        <strain evidence="2 3">NSJ-61</strain>
    </source>
</reference>
<dbReference type="InterPro" id="IPR001387">
    <property type="entry name" value="Cro/C1-type_HTH"/>
</dbReference>
<evidence type="ECO:0000313" key="2">
    <source>
        <dbReference type="EMBL" id="QNM13819.1"/>
    </source>
</evidence>
<dbReference type="Gene3D" id="1.25.40.10">
    <property type="entry name" value="Tetratricopeptide repeat domain"/>
    <property type="match status" value="1"/>
</dbReference>
<dbReference type="Pfam" id="PF01381">
    <property type="entry name" value="HTH_3"/>
    <property type="match status" value="1"/>
</dbReference>
<gene>
    <name evidence="2" type="ORF">H9Q80_07735</name>
</gene>
<dbReference type="KEGG" id="ehn:H9Q80_07735"/>
<dbReference type="Pfam" id="PF13181">
    <property type="entry name" value="TPR_8"/>
    <property type="match status" value="1"/>
</dbReference>
<name>A0A7G9GSN7_9FIRM</name>
<protein>
    <submittedName>
        <fullName evidence="2">Helix-turn-helix domain-containing protein</fullName>
    </submittedName>
</protein>
<dbReference type="InterPro" id="IPR010982">
    <property type="entry name" value="Lambda_DNA-bd_dom_sf"/>
</dbReference>
<dbReference type="InterPro" id="IPR011990">
    <property type="entry name" value="TPR-like_helical_dom_sf"/>
</dbReference>
<evidence type="ECO:0000259" key="1">
    <source>
        <dbReference type="PROSITE" id="PS50943"/>
    </source>
</evidence>